<keyword evidence="3" id="KW-0574">Periplasm</keyword>
<evidence type="ECO:0000313" key="5">
    <source>
        <dbReference type="EMBL" id="SPD72673.1"/>
    </source>
</evidence>
<evidence type="ECO:0000256" key="2">
    <source>
        <dbReference type="ARBA" id="ARBA00022729"/>
    </source>
</evidence>
<evidence type="ECO:0000259" key="4">
    <source>
        <dbReference type="SMART" id="SM00858"/>
    </source>
</evidence>
<accession>A0A445MTA0</accession>
<dbReference type="EMBL" id="OJIN01000054">
    <property type="protein sequence ID" value="SPD72673.1"/>
    <property type="molecule type" value="Genomic_DNA"/>
</dbReference>
<sequence>MSKKSMILVRKILVCAICAIGSFVCSGLGMSYASIAQIEVYQRADIDQDDILLDKISEIKSDDRELINQLKNIIIGSCPLPGESRNVDRGTIIMKLKQNNIDIEKIDIIGPQQVMVFRQGNRISAKEIEKIILDFVYTRLPWDKSKIKVKGIQSCDEVILPTGVISYEISPPKNTDYLGTIPLSIQFLVNGRPERKIWVSVSIEVFAEVVVTKRPLGRHKMITEDDLEVVVMDLAKVPSNGIKNSEVAVGKRTKRQIDAYAVLQEDQIENAPLIKRGDIVIIVAESDVLKVTTLGRAKEKGGLGDVICIENVDSKKGIYAKVMDSKTVRVEF</sequence>
<dbReference type="CDD" id="cd11614">
    <property type="entry name" value="SAF_CpaB_FlgA_like"/>
    <property type="match status" value="1"/>
</dbReference>
<dbReference type="InterPro" id="IPR013974">
    <property type="entry name" value="SAF"/>
</dbReference>
<name>A0A445MTA0_9BACT</name>
<keyword evidence="2" id="KW-0732">Signal</keyword>
<dbReference type="InterPro" id="IPR017585">
    <property type="entry name" value="SAF_FlgA"/>
</dbReference>
<dbReference type="AlphaFoldDB" id="A0A445MTA0"/>
<evidence type="ECO:0000256" key="1">
    <source>
        <dbReference type="ARBA" id="ARBA00004418"/>
    </source>
</evidence>
<evidence type="ECO:0000256" key="3">
    <source>
        <dbReference type="ARBA" id="ARBA00022764"/>
    </source>
</evidence>
<feature type="domain" description="SAF" evidence="4">
    <location>
        <begin position="207"/>
        <end position="269"/>
    </location>
</feature>
<dbReference type="Gene3D" id="2.30.30.760">
    <property type="match status" value="1"/>
</dbReference>
<dbReference type="Gene3D" id="3.90.1210.10">
    <property type="entry name" value="Antifreeze-like/N-acetylneuraminic acid synthase C-terminal domain"/>
    <property type="match status" value="1"/>
</dbReference>
<reference evidence="5" key="1">
    <citation type="submission" date="2018-01" db="EMBL/GenBank/DDBJ databases">
        <authorList>
            <person name="Regsiter A."/>
            <person name="William W."/>
        </authorList>
    </citation>
    <scope>NUCLEOTIDE SEQUENCE</scope>
    <source>
        <strain evidence="5">TRIP AH-1</strain>
    </source>
</reference>
<protein>
    <recommendedName>
        <fullName evidence="4">SAF domain-containing protein</fullName>
    </recommendedName>
</protein>
<dbReference type="Pfam" id="PF13144">
    <property type="entry name" value="ChapFlgA"/>
    <property type="match status" value="1"/>
</dbReference>
<dbReference type="InterPro" id="IPR039246">
    <property type="entry name" value="Flagellar_FlgA"/>
</dbReference>
<dbReference type="PANTHER" id="PTHR36307">
    <property type="entry name" value="FLAGELLA BASAL BODY P-RING FORMATION PROTEIN FLGA"/>
    <property type="match status" value="1"/>
</dbReference>
<dbReference type="PANTHER" id="PTHR36307:SF1">
    <property type="entry name" value="FLAGELLA BASAL BODY P-RING FORMATION PROTEIN FLGA"/>
    <property type="match status" value="1"/>
</dbReference>
<proteinExistence type="predicted"/>
<comment type="subcellular location">
    <subcellularLocation>
        <location evidence="1">Periplasm</location>
    </subcellularLocation>
</comment>
<dbReference type="NCBIfam" id="TIGR03170">
    <property type="entry name" value="flgA_cterm"/>
    <property type="match status" value="1"/>
</dbReference>
<dbReference type="SMART" id="SM00858">
    <property type="entry name" value="SAF"/>
    <property type="match status" value="1"/>
</dbReference>
<organism evidence="5">
    <name type="scientific">uncultured Desulfobacterium sp</name>
    <dbReference type="NCBI Taxonomy" id="201089"/>
    <lineage>
        <taxon>Bacteria</taxon>
        <taxon>Pseudomonadati</taxon>
        <taxon>Thermodesulfobacteriota</taxon>
        <taxon>Desulfobacteria</taxon>
        <taxon>Desulfobacterales</taxon>
        <taxon>Desulfobacteriaceae</taxon>
        <taxon>Desulfobacterium</taxon>
        <taxon>environmental samples</taxon>
    </lineage>
</organism>
<gene>
    <name evidence="5" type="ORF">PITCH_A1470022</name>
</gene>
<dbReference type="GO" id="GO:0044780">
    <property type="term" value="P:bacterial-type flagellum assembly"/>
    <property type="evidence" value="ECO:0007669"/>
    <property type="project" value="InterPro"/>
</dbReference>
<dbReference type="GO" id="GO:0042597">
    <property type="term" value="C:periplasmic space"/>
    <property type="evidence" value="ECO:0007669"/>
    <property type="project" value="UniProtKB-SubCell"/>
</dbReference>